<name>A0A6L6QCX4_9BURK</name>
<protein>
    <submittedName>
        <fullName evidence="1">Uncharacterized protein</fullName>
    </submittedName>
</protein>
<dbReference type="OrthoDB" id="8777003at2"/>
<gene>
    <name evidence="1" type="ORF">GM658_03080</name>
</gene>
<proteinExistence type="predicted"/>
<dbReference type="RefSeq" id="WP_155452554.1">
    <property type="nucleotide sequence ID" value="NZ_WNKX01000002.1"/>
</dbReference>
<dbReference type="AlphaFoldDB" id="A0A6L6QCX4"/>
<keyword evidence="2" id="KW-1185">Reference proteome</keyword>
<evidence type="ECO:0000313" key="1">
    <source>
        <dbReference type="EMBL" id="MTW09573.1"/>
    </source>
</evidence>
<comment type="caution">
    <text evidence="1">The sequence shown here is derived from an EMBL/GenBank/DDBJ whole genome shotgun (WGS) entry which is preliminary data.</text>
</comment>
<dbReference type="EMBL" id="WNKX01000002">
    <property type="protein sequence ID" value="MTW09573.1"/>
    <property type="molecule type" value="Genomic_DNA"/>
</dbReference>
<sequence>MAISLLLAAALGSAPVEPDPIWRCTAAHYGHFVSPSGTQEKWPTVPKLPEHLRDTRQINLNSPGMLPGGRAHMMYIDTAAKVVYILQTSGPPESEVVFGPLPPVDCPKE</sequence>
<reference evidence="1 2" key="1">
    <citation type="submission" date="2019-11" db="EMBL/GenBank/DDBJ databases">
        <title>Type strains purchased from KCTC, JCM and DSMZ.</title>
        <authorList>
            <person name="Lu H."/>
        </authorList>
    </citation>
    <scope>NUCLEOTIDE SEQUENCE [LARGE SCALE GENOMIC DNA]</scope>
    <source>
        <strain evidence="1 2">JCM 31587</strain>
    </source>
</reference>
<evidence type="ECO:0000313" key="2">
    <source>
        <dbReference type="Proteomes" id="UP000472320"/>
    </source>
</evidence>
<organism evidence="1 2">
    <name type="scientific">Massilia eburnea</name>
    <dbReference type="NCBI Taxonomy" id="1776165"/>
    <lineage>
        <taxon>Bacteria</taxon>
        <taxon>Pseudomonadati</taxon>
        <taxon>Pseudomonadota</taxon>
        <taxon>Betaproteobacteria</taxon>
        <taxon>Burkholderiales</taxon>
        <taxon>Oxalobacteraceae</taxon>
        <taxon>Telluria group</taxon>
        <taxon>Massilia</taxon>
    </lineage>
</organism>
<dbReference type="Proteomes" id="UP000472320">
    <property type="component" value="Unassembled WGS sequence"/>
</dbReference>
<accession>A0A6L6QCX4</accession>